<sequence>MNYILKRMREPSTWSGIAAMVGAMGLGVPAGTLEAIGQIGIGLAGLAAIFMREKADLNP</sequence>
<dbReference type="Proteomes" id="UP000239326">
    <property type="component" value="Chromosome"/>
</dbReference>
<evidence type="ECO:0008006" key="3">
    <source>
        <dbReference type="Google" id="ProtNLM"/>
    </source>
</evidence>
<evidence type="ECO:0000313" key="1">
    <source>
        <dbReference type="EMBL" id="AVO42721.1"/>
    </source>
</evidence>
<dbReference type="KEGG" id="simp:C6571_16745"/>
<reference evidence="1 2" key="1">
    <citation type="submission" date="2018-03" db="EMBL/GenBank/DDBJ databases">
        <title>Genome sequencing of Simplicispira sp.</title>
        <authorList>
            <person name="Kim S.-J."/>
            <person name="Heo J."/>
            <person name="Kwon S.-W."/>
        </authorList>
    </citation>
    <scope>NUCLEOTIDE SEQUENCE [LARGE SCALE GENOMIC DNA]</scope>
    <source>
        <strain evidence="1 2">SC1-8</strain>
    </source>
</reference>
<dbReference type="EMBL" id="CP027669">
    <property type="protein sequence ID" value="AVO42721.1"/>
    <property type="molecule type" value="Genomic_DNA"/>
</dbReference>
<gene>
    <name evidence="1" type="ORF">C6571_16745</name>
</gene>
<dbReference type="RefSeq" id="WP_106447696.1">
    <property type="nucleotide sequence ID" value="NZ_CP027669.1"/>
</dbReference>
<organism evidence="1 2">
    <name type="scientific">Simplicispira suum</name>
    <dbReference type="NCBI Taxonomy" id="2109915"/>
    <lineage>
        <taxon>Bacteria</taxon>
        <taxon>Pseudomonadati</taxon>
        <taxon>Pseudomonadota</taxon>
        <taxon>Betaproteobacteria</taxon>
        <taxon>Burkholderiales</taxon>
        <taxon>Comamonadaceae</taxon>
        <taxon>Simplicispira</taxon>
    </lineage>
</organism>
<dbReference type="AlphaFoldDB" id="A0A2S0N448"/>
<evidence type="ECO:0000313" key="2">
    <source>
        <dbReference type="Proteomes" id="UP000239326"/>
    </source>
</evidence>
<name>A0A2S0N448_9BURK</name>
<protein>
    <recommendedName>
        <fullName evidence="3">Holin</fullName>
    </recommendedName>
</protein>
<dbReference type="OrthoDB" id="9815229at2"/>
<keyword evidence="2" id="KW-1185">Reference proteome</keyword>
<proteinExistence type="predicted"/>
<accession>A0A2S0N448</accession>